<accession>A0ABR3LIC5</accession>
<reference evidence="1 2" key="1">
    <citation type="submission" date="2023-09" db="EMBL/GenBank/DDBJ databases">
        <authorList>
            <person name="Wang M."/>
        </authorList>
    </citation>
    <scope>NUCLEOTIDE SEQUENCE [LARGE SCALE GENOMIC DNA]</scope>
    <source>
        <strain evidence="1">GT-2023</strain>
        <tissue evidence="1">Liver</tissue>
    </source>
</reference>
<name>A0ABR3LIC5_9TELE</name>
<protein>
    <submittedName>
        <fullName evidence="1">Uncharacterized protein</fullName>
    </submittedName>
</protein>
<evidence type="ECO:0000313" key="1">
    <source>
        <dbReference type="EMBL" id="KAL1251469.1"/>
    </source>
</evidence>
<dbReference type="Proteomes" id="UP001558613">
    <property type="component" value="Unassembled WGS sequence"/>
</dbReference>
<keyword evidence="2" id="KW-1185">Reference proteome</keyword>
<sequence length="68" mass="7257">MWAGACLSPVMDEVLQRLTEISIRQQQIVEHLATRQGAAEQEIASIRAAATAGPPCSRRPAVAEVDSA</sequence>
<comment type="caution">
    <text evidence="1">The sequence shown here is derived from an EMBL/GenBank/DDBJ whole genome shotgun (WGS) entry which is preliminary data.</text>
</comment>
<gene>
    <name evidence="1" type="ORF">QQF64_019265</name>
</gene>
<evidence type="ECO:0000313" key="2">
    <source>
        <dbReference type="Proteomes" id="UP001558613"/>
    </source>
</evidence>
<dbReference type="EMBL" id="JAYMGO010000022">
    <property type="protein sequence ID" value="KAL1251469.1"/>
    <property type="molecule type" value="Genomic_DNA"/>
</dbReference>
<proteinExistence type="predicted"/>
<organism evidence="1 2">
    <name type="scientific">Cirrhinus molitorella</name>
    <name type="common">mud carp</name>
    <dbReference type="NCBI Taxonomy" id="172907"/>
    <lineage>
        <taxon>Eukaryota</taxon>
        <taxon>Metazoa</taxon>
        <taxon>Chordata</taxon>
        <taxon>Craniata</taxon>
        <taxon>Vertebrata</taxon>
        <taxon>Euteleostomi</taxon>
        <taxon>Actinopterygii</taxon>
        <taxon>Neopterygii</taxon>
        <taxon>Teleostei</taxon>
        <taxon>Ostariophysi</taxon>
        <taxon>Cypriniformes</taxon>
        <taxon>Cyprinidae</taxon>
        <taxon>Labeoninae</taxon>
        <taxon>Labeonini</taxon>
        <taxon>Cirrhinus</taxon>
    </lineage>
</organism>